<dbReference type="PROSITE" id="PS51898">
    <property type="entry name" value="TYR_RECOMBINASE"/>
    <property type="match status" value="1"/>
</dbReference>
<dbReference type="SUPFAM" id="SSF56349">
    <property type="entry name" value="DNA breaking-rejoining enzymes"/>
    <property type="match status" value="1"/>
</dbReference>
<gene>
    <name evidence="9" type="primary">xerC</name>
    <name evidence="12" type="ORF">H4W27_000858</name>
</gene>
<dbReference type="InterPro" id="IPR050090">
    <property type="entry name" value="Tyrosine_recombinase_XerCD"/>
</dbReference>
<evidence type="ECO:0000256" key="5">
    <source>
        <dbReference type="ARBA" id="ARBA00022908"/>
    </source>
</evidence>
<feature type="domain" description="Core-binding (CB)" evidence="11">
    <location>
        <begin position="18"/>
        <end position="99"/>
    </location>
</feature>
<feature type="active site" evidence="9">
    <location>
        <position position="174"/>
    </location>
</feature>
<evidence type="ECO:0000256" key="4">
    <source>
        <dbReference type="ARBA" id="ARBA00022829"/>
    </source>
</evidence>
<evidence type="ECO:0000313" key="13">
    <source>
        <dbReference type="Proteomes" id="UP000643525"/>
    </source>
</evidence>
<keyword evidence="4 9" id="KW-0159">Chromosome partition</keyword>
<comment type="subcellular location">
    <subcellularLocation>
        <location evidence="1 9">Cytoplasm</location>
    </subcellularLocation>
</comment>
<proteinExistence type="inferred from homology"/>
<dbReference type="HAMAP" id="MF_01808">
    <property type="entry name" value="Recomb_XerC_XerD"/>
    <property type="match status" value="1"/>
</dbReference>
<dbReference type="PROSITE" id="PS51900">
    <property type="entry name" value="CB"/>
    <property type="match status" value="1"/>
</dbReference>
<evidence type="ECO:0000259" key="11">
    <source>
        <dbReference type="PROSITE" id="PS51900"/>
    </source>
</evidence>
<comment type="function">
    <text evidence="9">Site-specific tyrosine recombinase, which acts by catalyzing the cutting and rejoining of the recombining DNA molecules. The XerC-XerD complex is essential to convert dimers of the bacterial chromosome into monomers to permit their segregation at cell division. It also contributes to the segregational stability of plasmids.</text>
</comment>
<feature type="active site" description="O-(3'-phospho-DNA)-tyrosine intermediate" evidence="9">
    <location>
        <position position="304"/>
    </location>
</feature>
<organism evidence="12 13">
    <name type="scientific">Nesterenkonia lutea</name>
    <dbReference type="NCBI Taxonomy" id="272919"/>
    <lineage>
        <taxon>Bacteria</taxon>
        <taxon>Bacillati</taxon>
        <taxon>Actinomycetota</taxon>
        <taxon>Actinomycetes</taxon>
        <taxon>Micrococcales</taxon>
        <taxon>Micrococcaceae</taxon>
        <taxon>Nesterenkonia</taxon>
    </lineage>
</organism>
<dbReference type="PANTHER" id="PTHR30349">
    <property type="entry name" value="PHAGE INTEGRASE-RELATED"/>
    <property type="match status" value="1"/>
</dbReference>
<keyword evidence="8 9" id="KW-0131">Cell cycle</keyword>
<feature type="active site" evidence="9">
    <location>
        <position position="295"/>
    </location>
</feature>
<comment type="similarity">
    <text evidence="9">Belongs to the 'phage' integrase family. XerC subfamily.</text>
</comment>
<evidence type="ECO:0000256" key="6">
    <source>
        <dbReference type="ARBA" id="ARBA00023125"/>
    </source>
</evidence>
<dbReference type="EMBL" id="JADBED010000001">
    <property type="protein sequence ID" value="MBE1523740.1"/>
    <property type="molecule type" value="Genomic_DNA"/>
</dbReference>
<comment type="subunit">
    <text evidence="9">Forms a cyclic heterotetrameric complex composed of two molecules of XerC and two molecules of XerD.</text>
</comment>
<evidence type="ECO:0000256" key="8">
    <source>
        <dbReference type="ARBA" id="ARBA00023306"/>
    </source>
</evidence>
<dbReference type="Pfam" id="PF02899">
    <property type="entry name" value="Phage_int_SAM_1"/>
    <property type="match status" value="1"/>
</dbReference>
<name>A0ABR9JD80_9MICC</name>
<dbReference type="PANTHER" id="PTHR30349:SF77">
    <property type="entry name" value="TYROSINE RECOMBINASE XERC"/>
    <property type="match status" value="1"/>
</dbReference>
<evidence type="ECO:0000256" key="2">
    <source>
        <dbReference type="ARBA" id="ARBA00022490"/>
    </source>
</evidence>
<dbReference type="InterPro" id="IPR010998">
    <property type="entry name" value="Integrase_recombinase_N"/>
</dbReference>
<sequence>MEIPPEDVASTEKAAPPPAEPILITSFLAHLRHERGLSAQTIRAYRSDLRQLDQQRGPLEHITLTGIRTWLGELHQAGLSRSTLNRKTASVRAFTAWAHRRGHLSEDPSVRLRTARRSTHLPDVLQHQHVDQLTASLAQQARDSAQTEDQDPATHALRLRDAAMVELLYATGMRVSELAGLDLASFETGRRMVRLLGKGNKERIVPYGVPAETALRQWLEQGRPRLVSVQTGPACFLGRRGARIDVRTVRRVVDQQLSRMGTTAARGPHALRHTAATHLLEGGADLRTVQELLGHASLSTTQLYTHVTIDTLRDAYGQAHPRA</sequence>
<comment type="caution">
    <text evidence="12">The sequence shown here is derived from an EMBL/GenBank/DDBJ whole genome shotgun (WGS) entry which is preliminary data.</text>
</comment>
<feature type="active site" evidence="9">
    <location>
        <position position="272"/>
    </location>
</feature>
<dbReference type="RefSeq" id="WP_192594851.1">
    <property type="nucleotide sequence ID" value="NZ_BAAALJ010000014.1"/>
</dbReference>
<evidence type="ECO:0000259" key="10">
    <source>
        <dbReference type="PROSITE" id="PS51898"/>
    </source>
</evidence>
<keyword evidence="7 9" id="KW-0233">DNA recombination</keyword>
<dbReference type="InterPro" id="IPR002104">
    <property type="entry name" value="Integrase_catalytic"/>
</dbReference>
<feature type="domain" description="Tyr recombinase" evidence="10">
    <location>
        <begin position="120"/>
        <end position="317"/>
    </location>
</feature>
<feature type="active site" evidence="9">
    <location>
        <position position="198"/>
    </location>
</feature>
<evidence type="ECO:0000256" key="1">
    <source>
        <dbReference type="ARBA" id="ARBA00004496"/>
    </source>
</evidence>
<dbReference type="Gene3D" id="1.10.150.130">
    <property type="match status" value="1"/>
</dbReference>
<keyword evidence="5 9" id="KW-0229">DNA integration</keyword>
<evidence type="ECO:0000313" key="12">
    <source>
        <dbReference type="EMBL" id="MBE1523740.1"/>
    </source>
</evidence>
<dbReference type="InterPro" id="IPR004107">
    <property type="entry name" value="Integrase_SAM-like_N"/>
</dbReference>
<dbReference type="CDD" id="cd00798">
    <property type="entry name" value="INT_XerDC_C"/>
    <property type="match status" value="1"/>
</dbReference>
<dbReference type="InterPro" id="IPR013762">
    <property type="entry name" value="Integrase-like_cat_sf"/>
</dbReference>
<evidence type="ECO:0000256" key="9">
    <source>
        <dbReference type="HAMAP-Rule" id="MF_01808"/>
    </source>
</evidence>
<keyword evidence="3 9" id="KW-0132">Cell division</keyword>
<keyword evidence="2 9" id="KW-0963">Cytoplasm</keyword>
<dbReference type="Proteomes" id="UP000643525">
    <property type="component" value="Unassembled WGS sequence"/>
</dbReference>
<dbReference type="InterPro" id="IPR011010">
    <property type="entry name" value="DNA_brk_join_enz"/>
</dbReference>
<feature type="active site" evidence="9">
    <location>
        <position position="269"/>
    </location>
</feature>
<keyword evidence="13" id="KW-1185">Reference proteome</keyword>
<evidence type="ECO:0000256" key="7">
    <source>
        <dbReference type="ARBA" id="ARBA00023172"/>
    </source>
</evidence>
<reference evidence="12 13" key="1">
    <citation type="submission" date="2020-10" db="EMBL/GenBank/DDBJ databases">
        <title>Sequencing the genomes of 1000 actinobacteria strains.</title>
        <authorList>
            <person name="Klenk H.-P."/>
        </authorList>
    </citation>
    <scope>NUCLEOTIDE SEQUENCE [LARGE SCALE GENOMIC DNA]</scope>
    <source>
        <strain evidence="12 13">DSM 15666</strain>
    </source>
</reference>
<protein>
    <recommendedName>
        <fullName evidence="9">Tyrosine recombinase XerC</fullName>
    </recommendedName>
</protein>
<dbReference type="InterPro" id="IPR044068">
    <property type="entry name" value="CB"/>
</dbReference>
<dbReference type="Pfam" id="PF00589">
    <property type="entry name" value="Phage_integrase"/>
    <property type="match status" value="1"/>
</dbReference>
<evidence type="ECO:0000256" key="3">
    <source>
        <dbReference type="ARBA" id="ARBA00022618"/>
    </source>
</evidence>
<dbReference type="Gene3D" id="1.10.443.10">
    <property type="entry name" value="Intergrase catalytic core"/>
    <property type="match status" value="1"/>
</dbReference>
<accession>A0ABR9JD80</accession>
<dbReference type="InterPro" id="IPR023009">
    <property type="entry name" value="Tyrosine_recombinase_XerC/XerD"/>
</dbReference>
<keyword evidence="6 9" id="KW-0238">DNA-binding</keyword>